<evidence type="ECO:0000313" key="2">
    <source>
        <dbReference type="Proteomes" id="UP000286954"/>
    </source>
</evidence>
<organism evidence="1 2">
    <name type="scientific">Glycocaulis alkaliphilus</name>
    <dbReference type="NCBI Taxonomy" id="1434191"/>
    <lineage>
        <taxon>Bacteria</taxon>
        <taxon>Pseudomonadati</taxon>
        <taxon>Pseudomonadota</taxon>
        <taxon>Alphaproteobacteria</taxon>
        <taxon>Maricaulales</taxon>
        <taxon>Maricaulaceae</taxon>
        <taxon>Glycocaulis</taxon>
    </lineage>
</organism>
<protein>
    <submittedName>
        <fullName evidence="1">Uncharacterized protein</fullName>
    </submittedName>
</protein>
<name>A0A3T0EBE2_9PROT</name>
<dbReference type="OrthoDB" id="7596780at2"/>
<dbReference type="RefSeq" id="WP_127567747.1">
    <property type="nucleotide sequence ID" value="NZ_BMFB01000001.1"/>
</dbReference>
<dbReference type="AlphaFoldDB" id="A0A3T0EBE2"/>
<accession>A0A3T0EBE2</accession>
<dbReference type="EMBL" id="CP018911">
    <property type="protein sequence ID" value="AZU04644.1"/>
    <property type="molecule type" value="Genomic_DNA"/>
</dbReference>
<gene>
    <name evidence="1" type="ORF">X907_2123</name>
</gene>
<dbReference type="InterPro" id="IPR016987">
    <property type="entry name" value="UCP023238"/>
</dbReference>
<keyword evidence="2" id="KW-1185">Reference proteome</keyword>
<evidence type="ECO:0000313" key="1">
    <source>
        <dbReference type="EMBL" id="AZU04644.1"/>
    </source>
</evidence>
<sequence length="205" mass="21894">MFHTGRRTASYLAFAASALALAGTSASAQQLQGSPLMDDLLACRALASDSERLSCLDRAASALDSAIGAGELTVVERQRAQAAERDSFGSAVAGTGRFFTSLFSREADAAGPQVQTYEDGAQLIRGADGDIESLRGVPVRSVRADPLGKLVVTLENGQVWRQIDQRRIDVPRDMNGVTADITRGAIGSFFMQLSTSHSQFRARRD</sequence>
<proteinExistence type="predicted"/>
<reference evidence="1 2" key="1">
    <citation type="submission" date="2016-12" db="EMBL/GenBank/DDBJ databases">
        <title>The genome of dimorphic prosthecate Glycocaulis alkaliphilus 6b-8t, isolated from crude oil dictates its adaptability in petroleum environments.</title>
        <authorList>
            <person name="Wu X.-L."/>
            <person name="Geng S."/>
        </authorList>
    </citation>
    <scope>NUCLEOTIDE SEQUENCE [LARGE SCALE GENOMIC DNA]</scope>
    <source>
        <strain evidence="1 2">6B-8</strain>
    </source>
</reference>
<dbReference type="KEGG" id="gak:X907_2123"/>
<dbReference type="Proteomes" id="UP000286954">
    <property type="component" value="Chromosome"/>
</dbReference>
<dbReference type="PIRSF" id="PIRSF032038">
    <property type="entry name" value="UCP023238"/>
    <property type="match status" value="1"/>
</dbReference>